<evidence type="ECO:0000313" key="2">
    <source>
        <dbReference type="Proteomes" id="UP000581688"/>
    </source>
</evidence>
<evidence type="ECO:0000313" key="1">
    <source>
        <dbReference type="EMBL" id="MBB6453348.1"/>
    </source>
</evidence>
<organism evidence="1 2">
    <name type="scientific">Salirhabdus euzebyi</name>
    <dbReference type="NCBI Taxonomy" id="394506"/>
    <lineage>
        <taxon>Bacteria</taxon>
        <taxon>Bacillati</taxon>
        <taxon>Bacillota</taxon>
        <taxon>Bacilli</taxon>
        <taxon>Bacillales</taxon>
        <taxon>Bacillaceae</taxon>
        <taxon>Salirhabdus</taxon>
    </lineage>
</organism>
<gene>
    <name evidence="1" type="ORF">HNQ94_001796</name>
</gene>
<protein>
    <submittedName>
        <fullName evidence="1">Uncharacterized protein</fullName>
    </submittedName>
</protein>
<reference evidence="1 2" key="1">
    <citation type="submission" date="2020-08" db="EMBL/GenBank/DDBJ databases">
        <title>Genomic Encyclopedia of Type Strains, Phase IV (KMG-IV): sequencing the most valuable type-strain genomes for metagenomic binning, comparative biology and taxonomic classification.</title>
        <authorList>
            <person name="Goeker M."/>
        </authorList>
    </citation>
    <scope>NUCLEOTIDE SEQUENCE [LARGE SCALE GENOMIC DNA]</scope>
    <source>
        <strain evidence="1 2">DSM 19612</strain>
    </source>
</reference>
<name>A0A841Q4N0_9BACI</name>
<keyword evidence="2" id="KW-1185">Reference proteome</keyword>
<dbReference type="AlphaFoldDB" id="A0A841Q4N0"/>
<dbReference type="InterPro" id="IPR019714">
    <property type="entry name" value="2-haloacid_dehalogenase_DehI"/>
</dbReference>
<accession>A0A841Q4N0</accession>
<sequence length="275" mass="31950">MTKDIFGVPEVMEGEATGRLKFMYEDIKFILKVPIVNFMFRTLALYEQFLVLGWNQIRLNMITINMERAAQKIRYPSIDVQVPKENWNLYYDKATIERIKRVIFTFNYVNTKLLLIASAWEESLANRPIKGGGDVEGYIQPGVIHQLPNIELISIQQTTPQVRRLLLDIMNKHRSFDIASDFRALAKYPIFLEKSWEGLDTYVGSDHYLLLSKKIKEQSITLAHQMPFSVTINRPQLTPFYSNRDIAGIMGVVAMFQDFLPGLIIDGEYFRRMIL</sequence>
<dbReference type="EMBL" id="JACHGH010000004">
    <property type="protein sequence ID" value="MBB6453348.1"/>
    <property type="molecule type" value="Genomic_DNA"/>
</dbReference>
<dbReference type="Proteomes" id="UP000581688">
    <property type="component" value="Unassembled WGS sequence"/>
</dbReference>
<proteinExistence type="predicted"/>
<dbReference type="GO" id="GO:0019120">
    <property type="term" value="F:hydrolase activity, acting on acid halide bonds, in C-halide compounds"/>
    <property type="evidence" value="ECO:0007669"/>
    <property type="project" value="InterPro"/>
</dbReference>
<dbReference type="Pfam" id="PF10778">
    <property type="entry name" value="DehI"/>
    <property type="match status" value="1"/>
</dbReference>
<dbReference type="RefSeq" id="WP_174495560.1">
    <property type="nucleotide sequence ID" value="NZ_CADDWK010000004.1"/>
</dbReference>
<comment type="caution">
    <text evidence="1">The sequence shown here is derived from an EMBL/GenBank/DDBJ whole genome shotgun (WGS) entry which is preliminary data.</text>
</comment>